<accession>A0A437UDI0</accession>
<organism evidence="2 3">
    <name type="scientific">Flavobacterium columnare</name>
    <dbReference type="NCBI Taxonomy" id="996"/>
    <lineage>
        <taxon>Bacteria</taxon>
        <taxon>Pseudomonadati</taxon>
        <taxon>Bacteroidota</taxon>
        <taxon>Flavobacteriia</taxon>
        <taxon>Flavobacteriales</taxon>
        <taxon>Flavobacteriaceae</taxon>
        <taxon>Flavobacterium</taxon>
    </lineage>
</organism>
<dbReference type="GO" id="GO:0004803">
    <property type="term" value="F:transposase activity"/>
    <property type="evidence" value="ECO:0007669"/>
    <property type="project" value="TreeGrafter"/>
</dbReference>
<proteinExistence type="predicted"/>
<dbReference type="OrthoDB" id="9803231at2"/>
<dbReference type="InterPro" id="IPR001584">
    <property type="entry name" value="Integrase_cat-core"/>
</dbReference>
<comment type="caution">
    <text evidence="2">The sequence shown here is derived from an EMBL/GenBank/DDBJ whole genome shotgun (WGS) entry which is preliminary data.</text>
</comment>
<reference evidence="2" key="1">
    <citation type="submission" date="2018-12" db="EMBL/GenBank/DDBJ databases">
        <title>Draft genome sequence of Flaovobacterium columnare ARS1 isolated from channel catfish in Alabama.</title>
        <authorList>
            <person name="Cai W."/>
            <person name="Arias C."/>
        </authorList>
    </citation>
    <scope>NUCLEOTIDE SEQUENCE [LARGE SCALE GENOMIC DNA]</scope>
    <source>
        <strain evidence="2">ARS1</strain>
    </source>
</reference>
<dbReference type="InterPro" id="IPR012337">
    <property type="entry name" value="RNaseH-like_sf"/>
</dbReference>
<dbReference type="InterPro" id="IPR053392">
    <property type="entry name" value="Transposase_IS30-like"/>
</dbReference>
<dbReference type="InterPro" id="IPR036397">
    <property type="entry name" value="RNaseH_sf"/>
</dbReference>
<evidence type="ECO:0000259" key="1">
    <source>
        <dbReference type="PROSITE" id="PS50994"/>
    </source>
</evidence>
<dbReference type="NCBIfam" id="NF033563">
    <property type="entry name" value="transpos_IS30"/>
    <property type="match status" value="1"/>
</dbReference>
<dbReference type="InterPro" id="IPR051917">
    <property type="entry name" value="Transposase-Integrase"/>
</dbReference>
<protein>
    <submittedName>
        <fullName evidence="2">IS30 family transposase</fullName>
    </submittedName>
</protein>
<name>A0A437UDI0_9FLAO</name>
<dbReference type="Proteomes" id="UP000288951">
    <property type="component" value="Unassembled WGS sequence"/>
</dbReference>
<keyword evidence="3" id="KW-1185">Reference proteome</keyword>
<dbReference type="EMBL" id="RQSM01000003">
    <property type="protein sequence ID" value="RVU91641.1"/>
    <property type="molecule type" value="Genomic_DNA"/>
</dbReference>
<dbReference type="AlphaFoldDB" id="A0A437UDI0"/>
<dbReference type="Gene3D" id="3.30.420.10">
    <property type="entry name" value="Ribonuclease H-like superfamily/Ribonuclease H"/>
    <property type="match status" value="1"/>
</dbReference>
<sequence>MPKHLKLSLTYDNGTEMAKHKLFTKNTKVKVYFTHPYSPWERPTNENTNGLIRDYFPKGTDFNLLSKKDILEVQNQLNDRPRKTLEYESPLNTISRLYMSQNFI</sequence>
<evidence type="ECO:0000313" key="3">
    <source>
        <dbReference type="Proteomes" id="UP000288951"/>
    </source>
</evidence>
<dbReference type="GO" id="GO:0015074">
    <property type="term" value="P:DNA integration"/>
    <property type="evidence" value="ECO:0007669"/>
    <property type="project" value="InterPro"/>
</dbReference>
<dbReference type="SUPFAM" id="SSF53098">
    <property type="entry name" value="Ribonuclease H-like"/>
    <property type="match status" value="1"/>
</dbReference>
<dbReference type="GO" id="GO:0003676">
    <property type="term" value="F:nucleic acid binding"/>
    <property type="evidence" value="ECO:0007669"/>
    <property type="project" value="InterPro"/>
</dbReference>
<dbReference type="PANTHER" id="PTHR10948:SF23">
    <property type="entry name" value="TRANSPOSASE INSI FOR INSERTION SEQUENCE ELEMENT IS30A-RELATED"/>
    <property type="match status" value="1"/>
</dbReference>
<feature type="domain" description="Integrase catalytic" evidence="1">
    <location>
        <begin position="1"/>
        <end position="98"/>
    </location>
</feature>
<dbReference type="PANTHER" id="PTHR10948">
    <property type="entry name" value="TRANSPOSASE"/>
    <property type="match status" value="1"/>
</dbReference>
<gene>
    <name evidence="2" type="ORF">EH230_05180</name>
</gene>
<dbReference type="GO" id="GO:0032196">
    <property type="term" value="P:transposition"/>
    <property type="evidence" value="ECO:0007669"/>
    <property type="project" value="TreeGrafter"/>
</dbReference>
<evidence type="ECO:0000313" key="2">
    <source>
        <dbReference type="EMBL" id="RVU91641.1"/>
    </source>
</evidence>
<dbReference type="PROSITE" id="PS50994">
    <property type="entry name" value="INTEGRASE"/>
    <property type="match status" value="1"/>
</dbReference>
<dbReference type="GO" id="GO:0005829">
    <property type="term" value="C:cytosol"/>
    <property type="evidence" value="ECO:0007669"/>
    <property type="project" value="TreeGrafter"/>
</dbReference>